<evidence type="ECO:0000256" key="6">
    <source>
        <dbReference type="ARBA" id="ARBA00023065"/>
    </source>
</evidence>
<dbReference type="Pfam" id="PF00864">
    <property type="entry name" value="P2X_receptor"/>
    <property type="match status" value="1"/>
</dbReference>
<comment type="caution">
    <text evidence="10">The sequence shown here is derived from an EMBL/GenBank/DDBJ whole genome shotgun (WGS) entry which is preliminary data.</text>
</comment>
<keyword evidence="9" id="KW-0407">Ion channel</keyword>
<reference evidence="10 11" key="1">
    <citation type="journal article" date="2020" name="Nature">
        <title>Six reference-quality genomes reveal evolution of bat adaptations.</title>
        <authorList>
            <person name="Jebb D."/>
            <person name="Huang Z."/>
            <person name="Pippel M."/>
            <person name="Hughes G.M."/>
            <person name="Lavrichenko K."/>
            <person name="Devanna P."/>
            <person name="Winkler S."/>
            <person name="Jermiin L.S."/>
            <person name="Skirmuntt E.C."/>
            <person name="Katzourakis A."/>
            <person name="Burkitt-Gray L."/>
            <person name="Ray D.A."/>
            <person name="Sullivan K.A.M."/>
            <person name="Roscito J.G."/>
            <person name="Kirilenko B.M."/>
            <person name="Davalos L.M."/>
            <person name="Corthals A.P."/>
            <person name="Power M.L."/>
            <person name="Jones G."/>
            <person name="Ransome R.D."/>
            <person name="Dechmann D.K.N."/>
            <person name="Locatelli A.G."/>
            <person name="Puechmaille S.J."/>
            <person name="Fedrigo O."/>
            <person name="Jarvis E.D."/>
            <person name="Hiller M."/>
            <person name="Vernes S.C."/>
            <person name="Myers E.W."/>
            <person name="Teeling E.C."/>
        </authorList>
    </citation>
    <scope>NUCLEOTIDE SEQUENCE [LARGE SCALE GENOMIC DNA]</scope>
    <source>
        <strain evidence="10">MRouAeg1</strain>
        <tissue evidence="10">Muscle</tissue>
    </source>
</reference>
<protein>
    <submittedName>
        <fullName evidence="10">Purinergic receptor P2X 3</fullName>
    </submittedName>
</protein>
<proteinExistence type="inferred from homology"/>
<evidence type="ECO:0000256" key="8">
    <source>
        <dbReference type="ARBA" id="ARBA00023286"/>
    </source>
</evidence>
<keyword evidence="3" id="KW-0813">Transport</keyword>
<dbReference type="Gene3D" id="1.10.287.940">
    <property type="entry name" value="atp-gated p2x4 ion channel"/>
    <property type="match status" value="1"/>
</dbReference>
<keyword evidence="7" id="KW-0472">Membrane</keyword>
<keyword evidence="10" id="KW-0675">Receptor</keyword>
<sequence>MNCISDFFTYETTKSVVVKSWTIGIINRAVQLLIISYFVGKSSAVGEWPVGTQFKGSPRLALPSTKSGPSPGLELVLKHSMFLCTCDAVIFTRSHQTEHRSRLAQKLPLHTPGLASLAPGGRSMEGFEEEVHGARIAARIKRCDLVGQPREGFLHYVTSQPRSEGCTERPGLTWCFSYRLFLGPGGNPVSSVE</sequence>
<evidence type="ECO:0000256" key="1">
    <source>
        <dbReference type="ARBA" id="ARBA00004308"/>
    </source>
</evidence>
<dbReference type="AlphaFoldDB" id="A0A7J8H3P2"/>
<evidence type="ECO:0000313" key="11">
    <source>
        <dbReference type="Proteomes" id="UP000593571"/>
    </source>
</evidence>
<evidence type="ECO:0000256" key="4">
    <source>
        <dbReference type="ARBA" id="ARBA00022692"/>
    </source>
</evidence>
<keyword evidence="6" id="KW-0406">Ion transport</keyword>
<evidence type="ECO:0000256" key="9">
    <source>
        <dbReference type="ARBA" id="ARBA00023303"/>
    </source>
</evidence>
<comment type="similarity">
    <text evidence="2">Belongs to the P2X receptor family.</text>
</comment>
<keyword evidence="11" id="KW-1185">Reference proteome</keyword>
<dbReference type="InterPro" id="IPR059116">
    <property type="entry name" value="P2X_receptor"/>
</dbReference>
<gene>
    <name evidence="10" type="ORF">HJG63_014815</name>
</gene>
<evidence type="ECO:0000256" key="3">
    <source>
        <dbReference type="ARBA" id="ARBA00022448"/>
    </source>
</evidence>
<dbReference type="Proteomes" id="UP000593571">
    <property type="component" value="Unassembled WGS sequence"/>
</dbReference>
<accession>A0A7J8H3P2</accession>
<evidence type="ECO:0000256" key="2">
    <source>
        <dbReference type="ARBA" id="ARBA00009848"/>
    </source>
</evidence>
<organism evidence="10 11">
    <name type="scientific">Rousettus aegyptiacus</name>
    <name type="common">Egyptian fruit bat</name>
    <name type="synonym">Pteropus aegyptiacus</name>
    <dbReference type="NCBI Taxonomy" id="9407"/>
    <lineage>
        <taxon>Eukaryota</taxon>
        <taxon>Metazoa</taxon>
        <taxon>Chordata</taxon>
        <taxon>Craniata</taxon>
        <taxon>Vertebrata</taxon>
        <taxon>Euteleostomi</taxon>
        <taxon>Mammalia</taxon>
        <taxon>Eutheria</taxon>
        <taxon>Laurasiatheria</taxon>
        <taxon>Chiroptera</taxon>
        <taxon>Yinpterochiroptera</taxon>
        <taxon>Pteropodoidea</taxon>
        <taxon>Pteropodidae</taxon>
        <taxon>Rousettinae</taxon>
        <taxon>Rousettus</taxon>
    </lineage>
</organism>
<evidence type="ECO:0000313" key="10">
    <source>
        <dbReference type="EMBL" id="KAF6466867.1"/>
    </source>
</evidence>
<evidence type="ECO:0000256" key="5">
    <source>
        <dbReference type="ARBA" id="ARBA00022989"/>
    </source>
</evidence>
<keyword evidence="5" id="KW-1133">Transmembrane helix</keyword>
<keyword evidence="4" id="KW-0812">Transmembrane</keyword>
<comment type="subcellular location">
    <subcellularLocation>
        <location evidence="1">Endomembrane system</location>
    </subcellularLocation>
</comment>
<keyword evidence="8" id="KW-1071">Ligand-gated ion channel</keyword>
<dbReference type="EMBL" id="JACASE010000005">
    <property type="protein sequence ID" value="KAF6466867.1"/>
    <property type="molecule type" value="Genomic_DNA"/>
</dbReference>
<name>A0A7J8H3P2_ROUAE</name>
<evidence type="ECO:0000256" key="7">
    <source>
        <dbReference type="ARBA" id="ARBA00023136"/>
    </source>
</evidence>